<evidence type="ECO:0000256" key="1">
    <source>
        <dbReference type="SAM" id="MobiDB-lite"/>
    </source>
</evidence>
<gene>
    <name evidence="2" type="ORF">FPZ47_18795</name>
</gene>
<sequence>MPPTGPYPRNGPHFRRARTTLLQSTRNANSIYGYYKNGYRIDVEMMPNDMRIATNRPAARAAYGSPCRTPGPSPAPGPSR</sequence>
<proteinExistence type="predicted"/>
<protein>
    <submittedName>
        <fullName evidence="2">Uncharacterized protein</fullName>
    </submittedName>
</protein>
<comment type="caution">
    <text evidence="2">The sequence shown here is derived from an EMBL/GenBank/DDBJ whole genome shotgun (WGS) entry which is preliminary data.</text>
</comment>
<feature type="region of interest" description="Disordered" evidence="1">
    <location>
        <begin position="59"/>
        <end position="80"/>
    </location>
</feature>
<evidence type="ECO:0000313" key="2">
    <source>
        <dbReference type="EMBL" id="TVS86022.1"/>
    </source>
</evidence>
<evidence type="ECO:0000313" key="3">
    <source>
        <dbReference type="Proteomes" id="UP000320513"/>
    </source>
</evidence>
<dbReference type="Proteomes" id="UP000320513">
    <property type="component" value="Unassembled WGS sequence"/>
</dbReference>
<name>A0A557XJT4_9MYCO</name>
<organism evidence="2 3">
    <name type="scientific">Mycobacterium helveticum</name>
    <dbReference type="NCBI Taxonomy" id="2592811"/>
    <lineage>
        <taxon>Bacteria</taxon>
        <taxon>Bacillati</taxon>
        <taxon>Actinomycetota</taxon>
        <taxon>Actinomycetes</taxon>
        <taxon>Mycobacteriales</taxon>
        <taxon>Mycobacteriaceae</taxon>
        <taxon>Mycobacterium</taxon>
    </lineage>
</organism>
<keyword evidence="3" id="KW-1185">Reference proteome</keyword>
<reference evidence="2 3" key="1">
    <citation type="submission" date="2019-07" db="EMBL/GenBank/DDBJ databases">
        <title>New Mycobacterium species.</title>
        <authorList>
            <person name="Tortoli E."/>
            <person name="Ghielmetti G."/>
            <person name="Friedel U."/>
            <person name="Trovato A."/>
        </authorList>
    </citation>
    <scope>NUCLEOTIDE SEQUENCE [LARGE SCALE GENOMIC DNA]</scope>
    <source>
        <strain evidence="2 3">16-83</strain>
    </source>
</reference>
<dbReference type="AlphaFoldDB" id="A0A557XJT4"/>
<dbReference type="OrthoDB" id="4752962at2"/>
<accession>A0A557XJT4</accession>
<feature type="compositionally biased region" description="Pro residues" evidence="1">
    <location>
        <begin position="69"/>
        <end position="80"/>
    </location>
</feature>
<dbReference type="EMBL" id="VMQU01000088">
    <property type="protein sequence ID" value="TVS86022.1"/>
    <property type="molecule type" value="Genomic_DNA"/>
</dbReference>